<protein>
    <submittedName>
        <fullName evidence="2">Uncharacterized protein</fullName>
    </submittedName>
</protein>
<feature type="region of interest" description="Disordered" evidence="1">
    <location>
        <begin position="280"/>
        <end position="299"/>
    </location>
</feature>
<feature type="non-terminal residue" evidence="2">
    <location>
        <position position="1"/>
    </location>
</feature>
<dbReference type="AlphaFoldDB" id="A0A812JJU3"/>
<organism evidence="2 3">
    <name type="scientific">Symbiodinium necroappetens</name>
    <dbReference type="NCBI Taxonomy" id="1628268"/>
    <lineage>
        <taxon>Eukaryota</taxon>
        <taxon>Sar</taxon>
        <taxon>Alveolata</taxon>
        <taxon>Dinophyceae</taxon>
        <taxon>Suessiales</taxon>
        <taxon>Symbiodiniaceae</taxon>
        <taxon>Symbiodinium</taxon>
    </lineage>
</organism>
<evidence type="ECO:0000313" key="2">
    <source>
        <dbReference type="EMBL" id="CAE7209170.1"/>
    </source>
</evidence>
<gene>
    <name evidence="2" type="ORF">SNEC2469_LOCUS2003</name>
</gene>
<dbReference type="OrthoDB" id="427998at2759"/>
<feature type="compositionally biased region" description="Polar residues" evidence="1">
    <location>
        <begin position="359"/>
        <end position="373"/>
    </location>
</feature>
<sequence length="496" mass="54139">EPSKAPLFTFYVYRAAREDDDYVENINVGDLAGTLWYLHNEVVWVKPRKFGISRIIRYKISTRATQPLYDLGMNFGVRYSYDAAQCTGPWSCDLNYEKFGYFVGCNNLGMFPFPLYDTHYPDAVWYALPGDCSSKDYEDKDPKCIAEQPGGRCEGEPTGQGNCTYSIEIMGSVTIDEIEGISNYHEFIHTGDQVEYNKTLDKGVGMTFWDHINDTAKNAERVEKVRKIFETKFPDQATDEEMKPPACDFDFEVFYNTTTTTTTTTTTISTTTISTTTTTAAATTTAATASSTTAASTTEASTTVAAATTASSTVSETTSATEVATAAPSTATTTAAESTTATANASESESSVEATTSSGPELSNVSTTLTSTPKGCKDAVMGSHCYSSVIWAMEHGLKLHPTWYPGLTSKSTFAEFQERVHHVTPDVCPVPCTAKAGCHDPVEGESCYSAVKWAMKSGIKKHPHWYPGLTKESSFKDFQAAVHKKLPKKCMMPCSP</sequence>
<dbReference type="EMBL" id="CAJNJA010006360">
    <property type="protein sequence ID" value="CAE7209170.1"/>
    <property type="molecule type" value="Genomic_DNA"/>
</dbReference>
<comment type="caution">
    <text evidence="2">The sequence shown here is derived from an EMBL/GenBank/DDBJ whole genome shotgun (WGS) entry which is preliminary data.</text>
</comment>
<name>A0A812JJU3_9DINO</name>
<reference evidence="2" key="1">
    <citation type="submission" date="2021-02" db="EMBL/GenBank/DDBJ databases">
        <authorList>
            <person name="Dougan E. K."/>
            <person name="Rhodes N."/>
            <person name="Thang M."/>
            <person name="Chan C."/>
        </authorList>
    </citation>
    <scope>NUCLEOTIDE SEQUENCE</scope>
</reference>
<proteinExistence type="predicted"/>
<feature type="region of interest" description="Disordered" evidence="1">
    <location>
        <begin position="312"/>
        <end position="373"/>
    </location>
</feature>
<keyword evidence="3" id="KW-1185">Reference proteome</keyword>
<evidence type="ECO:0000256" key="1">
    <source>
        <dbReference type="SAM" id="MobiDB-lite"/>
    </source>
</evidence>
<evidence type="ECO:0000313" key="3">
    <source>
        <dbReference type="Proteomes" id="UP000601435"/>
    </source>
</evidence>
<feature type="compositionally biased region" description="Low complexity" evidence="1">
    <location>
        <begin position="312"/>
        <end position="358"/>
    </location>
</feature>
<accession>A0A812JJU3</accession>
<dbReference type="Proteomes" id="UP000601435">
    <property type="component" value="Unassembled WGS sequence"/>
</dbReference>